<protein>
    <submittedName>
        <fullName evidence="1">Uncharacterized protein</fullName>
    </submittedName>
</protein>
<name>K1RCC2_9ZZZZ</name>
<comment type="caution">
    <text evidence="1">The sequence shown here is derived from an EMBL/GenBank/DDBJ whole genome shotgun (WGS) entry which is preliminary data.</text>
</comment>
<dbReference type="EMBL" id="AJWZ01012038">
    <property type="protein sequence ID" value="EKC43368.1"/>
    <property type="molecule type" value="Genomic_DNA"/>
</dbReference>
<dbReference type="AlphaFoldDB" id="K1RCC2"/>
<evidence type="ECO:0000313" key="1">
    <source>
        <dbReference type="EMBL" id="EKC43368.1"/>
    </source>
</evidence>
<sequence length="140" mass="16031">MNMLFSDQPEMIMSDHYISVFNGASHLKSCDFGEEPFVGVSVVAYLPQIINSLNIMLGTIAFDEDMDFQGLFTAGGCFIAPATKSVEHIFTELLLLPEQYRNYLMRIKVMELLLYLVGKMEYRTDFGISLFRKEEMNCNE</sequence>
<reference evidence="1" key="1">
    <citation type="journal article" date="2013" name="Environ. Microbiol.">
        <title>Microbiota from the distal guts of lean and obese adolescents exhibit partial functional redundancy besides clear differences in community structure.</title>
        <authorList>
            <person name="Ferrer M."/>
            <person name="Ruiz A."/>
            <person name="Lanza F."/>
            <person name="Haange S.B."/>
            <person name="Oberbach A."/>
            <person name="Till H."/>
            <person name="Bargiela R."/>
            <person name="Campoy C."/>
            <person name="Segura M.T."/>
            <person name="Richter M."/>
            <person name="von Bergen M."/>
            <person name="Seifert J."/>
            <person name="Suarez A."/>
        </authorList>
    </citation>
    <scope>NUCLEOTIDE SEQUENCE</scope>
</reference>
<proteinExistence type="predicted"/>
<organism evidence="1">
    <name type="scientific">human gut metagenome</name>
    <dbReference type="NCBI Taxonomy" id="408170"/>
    <lineage>
        <taxon>unclassified sequences</taxon>
        <taxon>metagenomes</taxon>
        <taxon>organismal metagenomes</taxon>
    </lineage>
</organism>
<accession>K1RCC2</accession>
<gene>
    <name evidence="1" type="ORF">OBE_18030</name>
</gene>